<dbReference type="InterPro" id="IPR013785">
    <property type="entry name" value="Aldolase_TIM"/>
</dbReference>
<dbReference type="InterPro" id="IPR051793">
    <property type="entry name" value="NADH:flavin_oxidoreductase"/>
</dbReference>
<keyword evidence="13" id="KW-1185">Reference proteome</keyword>
<name>A0ABV3UAD0_9GAMM</name>
<dbReference type="PANTHER" id="PTHR42917:SF2">
    <property type="entry name" value="2,4-DIENOYL-COA REDUCTASE [(2E)-ENOYL-COA-PRODUCING]"/>
    <property type="match status" value="1"/>
</dbReference>
<comment type="cofactor">
    <cofactor evidence="1">
        <name>FMN</name>
        <dbReference type="ChEBI" id="CHEBI:58210"/>
    </cofactor>
</comment>
<feature type="domain" description="NADH:flavin oxidoreductase/NADH oxidase N-terminal" evidence="10">
    <location>
        <begin position="6"/>
        <end position="336"/>
    </location>
</feature>
<comment type="cofactor">
    <cofactor evidence="2">
        <name>[4Fe-4S] cluster</name>
        <dbReference type="ChEBI" id="CHEBI:49883"/>
    </cofactor>
</comment>
<dbReference type="SUPFAM" id="SSF51395">
    <property type="entry name" value="FMN-linked oxidoreductases"/>
    <property type="match status" value="1"/>
</dbReference>
<evidence type="ECO:0000259" key="10">
    <source>
        <dbReference type="Pfam" id="PF00724"/>
    </source>
</evidence>
<evidence type="ECO:0000256" key="1">
    <source>
        <dbReference type="ARBA" id="ARBA00001917"/>
    </source>
</evidence>
<dbReference type="Gene3D" id="3.50.50.60">
    <property type="entry name" value="FAD/NAD(P)-binding domain"/>
    <property type="match status" value="1"/>
</dbReference>
<keyword evidence="9" id="KW-0411">Iron-sulfur</keyword>
<sequence>MRYPLLFKPLRIRNVVIPNRTVMPPMSTQLGTVDGRVSDAQIAFYRARATGGTGMIIVEFCCVELASGQSEPNQLALESTDHLRGHRLLVNAITAAGSVACLQLQHGGAAAKRSLLKTSTTIGPSDIFSRKDPSKQTCKGMSHSEIETIIECFGRSAELGIKAGYQAVELHGAHGYLLTQFMSPRSNKRDDVWGGNEAGRLEFPRRVIHRVRQAIGNRPLIYRLSADEFCEGGLTIEDMERICPILVDAGIDAIHVSTGVGPESFDKVLDPMSAPDGWRLPYSRRIRQVCNVPIITVGQIRHPDTAEQALRNGDADLIALGRTLLADPEWSNKARADDADAIIPCTSCNFCVANGFAENSIRCANNPATGRELNGDIPQLTTGARAVVVGSGPAGINAALNLATAGAHTTLLESQNRLGGGLIVSAAPPFKDKLERYRQYLIRQLQASTVAVELEANTSQQNITTRQPDIVVFATGSRARPHSFSGLDSSNSCDAFELLNSLPSHALPAPDAGPILVLGGGETGCETCEALIAQGYKVILSSRSPARQLARSAEMIYRNDLLQRLLASPQLELICNSELDNVHKGIAQLRASDEVLNRAISYCVLAQGRDREHRLHDALSTPSTGSNFECALIGDAHT</sequence>
<evidence type="ECO:0000313" key="12">
    <source>
        <dbReference type="EMBL" id="MEX1670430.1"/>
    </source>
</evidence>
<dbReference type="InterPro" id="IPR001155">
    <property type="entry name" value="OxRdtase_FMN_N"/>
</dbReference>
<dbReference type="CDD" id="cd02803">
    <property type="entry name" value="OYE_like_FMN_family"/>
    <property type="match status" value="1"/>
</dbReference>
<proteinExistence type="inferred from homology"/>
<dbReference type="InterPro" id="IPR036188">
    <property type="entry name" value="FAD/NAD-bd_sf"/>
</dbReference>
<feature type="non-terminal residue" evidence="12">
    <location>
        <position position="638"/>
    </location>
</feature>
<evidence type="ECO:0000256" key="4">
    <source>
        <dbReference type="ARBA" id="ARBA00022630"/>
    </source>
</evidence>
<evidence type="ECO:0000256" key="6">
    <source>
        <dbReference type="ARBA" id="ARBA00022723"/>
    </source>
</evidence>
<keyword evidence="5" id="KW-0288">FMN</keyword>
<keyword evidence="4" id="KW-0285">Flavoprotein</keyword>
<evidence type="ECO:0000256" key="3">
    <source>
        <dbReference type="ARBA" id="ARBA00011048"/>
    </source>
</evidence>
<dbReference type="PANTHER" id="PTHR42917">
    <property type="entry name" value="2,4-DIENOYL-COA REDUCTASE"/>
    <property type="match status" value="1"/>
</dbReference>
<protein>
    <submittedName>
        <fullName evidence="12">FAD-dependent oxidoreductase</fullName>
    </submittedName>
</protein>
<evidence type="ECO:0000256" key="7">
    <source>
        <dbReference type="ARBA" id="ARBA00023002"/>
    </source>
</evidence>
<dbReference type="EMBL" id="JBFRYA010000016">
    <property type="protein sequence ID" value="MEX1670430.1"/>
    <property type="molecule type" value="Genomic_DNA"/>
</dbReference>
<dbReference type="Pfam" id="PF07992">
    <property type="entry name" value="Pyr_redox_2"/>
    <property type="match status" value="1"/>
</dbReference>
<dbReference type="Gene3D" id="3.20.20.70">
    <property type="entry name" value="Aldolase class I"/>
    <property type="match status" value="1"/>
</dbReference>
<evidence type="ECO:0000256" key="2">
    <source>
        <dbReference type="ARBA" id="ARBA00001966"/>
    </source>
</evidence>
<evidence type="ECO:0000313" key="13">
    <source>
        <dbReference type="Proteomes" id="UP001557485"/>
    </source>
</evidence>
<dbReference type="SUPFAM" id="SSF51971">
    <property type="entry name" value="Nucleotide-binding domain"/>
    <property type="match status" value="1"/>
</dbReference>
<accession>A0ABV3UAD0</accession>
<keyword evidence="6" id="KW-0479">Metal-binding</keyword>
<comment type="caution">
    <text evidence="12">The sequence shown here is derived from an EMBL/GenBank/DDBJ whole genome shotgun (WGS) entry which is preliminary data.</text>
</comment>
<dbReference type="PRINTS" id="PR00368">
    <property type="entry name" value="FADPNR"/>
</dbReference>
<dbReference type="SUPFAM" id="SSF51905">
    <property type="entry name" value="FAD/NAD(P)-binding domain"/>
    <property type="match status" value="1"/>
</dbReference>
<feature type="domain" description="FAD/NAD(P)-binding" evidence="11">
    <location>
        <begin position="386"/>
        <end position="579"/>
    </location>
</feature>
<evidence type="ECO:0000256" key="5">
    <source>
        <dbReference type="ARBA" id="ARBA00022643"/>
    </source>
</evidence>
<comment type="similarity">
    <text evidence="3">In the N-terminal section; belongs to the NADH:flavin oxidoreductase/NADH oxidase family.</text>
</comment>
<keyword evidence="7" id="KW-0560">Oxidoreductase</keyword>
<dbReference type="InterPro" id="IPR023753">
    <property type="entry name" value="FAD/NAD-binding_dom"/>
</dbReference>
<gene>
    <name evidence="12" type="ORF">AB4876_16030</name>
</gene>
<evidence type="ECO:0000256" key="9">
    <source>
        <dbReference type="ARBA" id="ARBA00023014"/>
    </source>
</evidence>
<dbReference type="Pfam" id="PF00724">
    <property type="entry name" value="Oxidored_FMN"/>
    <property type="match status" value="1"/>
</dbReference>
<dbReference type="Proteomes" id="UP001557485">
    <property type="component" value="Unassembled WGS sequence"/>
</dbReference>
<reference evidence="12 13" key="1">
    <citation type="journal article" date="2011" name="Int. J. Syst. Evol. Microbiol.">
        <title>Zhongshania antarctica gen. nov., sp. nov. and Zhongshania guokunii sp. nov., gammaproteobacteria respectively isolated from coastal attached (fast) ice and surface seawater of the Antarctic.</title>
        <authorList>
            <person name="Li H.J."/>
            <person name="Zhang X.Y."/>
            <person name="Chen C.X."/>
            <person name="Zhang Y.J."/>
            <person name="Gao Z.M."/>
            <person name="Yu Y."/>
            <person name="Chen X.L."/>
            <person name="Chen B."/>
            <person name="Zhang Y.Z."/>
        </authorList>
    </citation>
    <scope>NUCLEOTIDE SEQUENCE [LARGE SCALE GENOMIC DNA]</scope>
    <source>
        <strain evidence="12 13">ZS6-22T</strain>
    </source>
</reference>
<dbReference type="RefSeq" id="WP_368382761.1">
    <property type="nucleotide sequence ID" value="NZ_JBFRYA010000016.1"/>
</dbReference>
<dbReference type="Gene3D" id="3.40.50.720">
    <property type="entry name" value="NAD(P)-binding Rossmann-like Domain"/>
    <property type="match status" value="1"/>
</dbReference>
<organism evidence="12 13">
    <name type="scientific">Zhongshania guokunii</name>
    <dbReference type="NCBI Taxonomy" id="641783"/>
    <lineage>
        <taxon>Bacteria</taxon>
        <taxon>Pseudomonadati</taxon>
        <taxon>Pseudomonadota</taxon>
        <taxon>Gammaproteobacteria</taxon>
        <taxon>Cellvibrionales</taxon>
        <taxon>Spongiibacteraceae</taxon>
        <taxon>Zhongshania</taxon>
    </lineage>
</organism>
<evidence type="ECO:0000256" key="8">
    <source>
        <dbReference type="ARBA" id="ARBA00023004"/>
    </source>
</evidence>
<keyword evidence="8" id="KW-0408">Iron</keyword>
<evidence type="ECO:0000259" key="11">
    <source>
        <dbReference type="Pfam" id="PF07992"/>
    </source>
</evidence>